<evidence type="ECO:0000256" key="5">
    <source>
        <dbReference type="SAM" id="MobiDB-lite"/>
    </source>
</evidence>
<dbReference type="GO" id="GO:0016020">
    <property type="term" value="C:membrane"/>
    <property type="evidence" value="ECO:0007669"/>
    <property type="project" value="UniProtKB-SubCell"/>
</dbReference>
<keyword evidence="2 6" id="KW-0812">Transmembrane</keyword>
<keyword evidence="4 6" id="KW-0472">Membrane</keyword>
<sequence length="336" mass="35061">MSHSLSAPQNRAAGEGSAPRHAVETNGAQGGSATDERRAPVREFSSRFSGNKVGFGKLVKSEFIKITSLRSTYWLLGIAFALTVGFAALFTIAVNSTVDSVKNPPEGMPPGMGSTMDAAREVAMHLPIVGAFFSILVFGAWAVTTIAGEYGTGMIRSTMTAAPKRWPALLAKLLVTLLVAAVVAFLAFLASYGLGQVMTPSEVHFGLGDGNVMRSILMTVLYVVLVVLMGFGLGLLTRNAAGGIVTIVGILFALPLISGIFGGMVDWVGDAARFLPSNLGQTMGAVTDAAAPNTGAESAGSNTPTPIKWNEAALWLALESGVIWLLGMITAQKRDV</sequence>
<dbReference type="EMBL" id="JAVDUI010000001">
    <property type="protein sequence ID" value="MDR6892108.1"/>
    <property type="molecule type" value="Genomic_DNA"/>
</dbReference>
<dbReference type="PANTHER" id="PTHR37305:SF1">
    <property type="entry name" value="MEMBRANE PROTEIN"/>
    <property type="match status" value="1"/>
</dbReference>
<feature type="transmembrane region" description="Helical" evidence="6">
    <location>
        <begin position="212"/>
        <end position="236"/>
    </location>
</feature>
<evidence type="ECO:0000256" key="1">
    <source>
        <dbReference type="ARBA" id="ARBA00004141"/>
    </source>
</evidence>
<evidence type="ECO:0000256" key="3">
    <source>
        <dbReference type="ARBA" id="ARBA00022989"/>
    </source>
</evidence>
<feature type="transmembrane region" description="Helical" evidence="6">
    <location>
        <begin position="312"/>
        <end position="331"/>
    </location>
</feature>
<comment type="caution">
    <text evidence="8">The sequence shown here is derived from an EMBL/GenBank/DDBJ whole genome shotgun (WGS) entry which is preliminary data.</text>
</comment>
<dbReference type="RefSeq" id="WP_309850662.1">
    <property type="nucleotide sequence ID" value="NZ_BAAAIU010000005.1"/>
</dbReference>
<dbReference type="AlphaFoldDB" id="A0AAE3YHM6"/>
<comment type="subcellular location">
    <subcellularLocation>
        <location evidence="1">Membrane</location>
        <topology evidence="1">Multi-pass membrane protein</topology>
    </subcellularLocation>
</comment>
<gene>
    <name evidence="8" type="ORF">J2S35_001048</name>
</gene>
<dbReference type="Proteomes" id="UP001247307">
    <property type="component" value="Unassembled WGS sequence"/>
</dbReference>
<feature type="region of interest" description="Disordered" evidence="5">
    <location>
        <begin position="1"/>
        <end position="41"/>
    </location>
</feature>
<dbReference type="GO" id="GO:0140359">
    <property type="term" value="F:ABC-type transporter activity"/>
    <property type="evidence" value="ECO:0007669"/>
    <property type="project" value="InterPro"/>
</dbReference>
<protein>
    <recommendedName>
        <fullName evidence="7">ABC-2 type transporter transmembrane domain-containing protein</fullName>
    </recommendedName>
</protein>
<keyword evidence="9" id="KW-1185">Reference proteome</keyword>
<feature type="transmembrane region" description="Helical" evidence="6">
    <location>
        <begin position="73"/>
        <end position="94"/>
    </location>
</feature>
<evidence type="ECO:0000256" key="4">
    <source>
        <dbReference type="ARBA" id="ARBA00023136"/>
    </source>
</evidence>
<evidence type="ECO:0000313" key="9">
    <source>
        <dbReference type="Proteomes" id="UP001247307"/>
    </source>
</evidence>
<organism evidence="8 9">
    <name type="scientific">Falsarthrobacter nasiphocae</name>
    <dbReference type="NCBI Taxonomy" id="189863"/>
    <lineage>
        <taxon>Bacteria</taxon>
        <taxon>Bacillati</taxon>
        <taxon>Actinomycetota</taxon>
        <taxon>Actinomycetes</taxon>
        <taxon>Micrococcales</taxon>
        <taxon>Micrococcaceae</taxon>
        <taxon>Falsarthrobacter</taxon>
    </lineage>
</organism>
<reference evidence="8" key="1">
    <citation type="submission" date="2023-07" db="EMBL/GenBank/DDBJ databases">
        <title>Sequencing the genomes of 1000 actinobacteria strains.</title>
        <authorList>
            <person name="Klenk H.-P."/>
        </authorList>
    </citation>
    <scope>NUCLEOTIDE SEQUENCE</scope>
    <source>
        <strain evidence="8">DSM 13988</strain>
    </source>
</reference>
<evidence type="ECO:0000256" key="2">
    <source>
        <dbReference type="ARBA" id="ARBA00022692"/>
    </source>
</evidence>
<feature type="transmembrane region" description="Helical" evidence="6">
    <location>
        <begin position="243"/>
        <end position="265"/>
    </location>
</feature>
<dbReference type="PANTHER" id="PTHR37305">
    <property type="entry name" value="INTEGRAL MEMBRANE PROTEIN-RELATED"/>
    <property type="match status" value="1"/>
</dbReference>
<accession>A0AAE3YHM6</accession>
<dbReference type="InterPro" id="IPR013525">
    <property type="entry name" value="ABC2_TM"/>
</dbReference>
<feature type="domain" description="ABC-2 type transporter transmembrane" evidence="7">
    <location>
        <begin position="129"/>
        <end position="283"/>
    </location>
</feature>
<evidence type="ECO:0000259" key="7">
    <source>
        <dbReference type="Pfam" id="PF12698"/>
    </source>
</evidence>
<dbReference type="Pfam" id="PF12698">
    <property type="entry name" value="ABC2_membrane_3"/>
    <property type="match status" value="1"/>
</dbReference>
<name>A0AAE3YHM6_9MICC</name>
<evidence type="ECO:0000313" key="8">
    <source>
        <dbReference type="EMBL" id="MDR6892108.1"/>
    </source>
</evidence>
<feature type="transmembrane region" description="Helical" evidence="6">
    <location>
        <begin position="169"/>
        <end position="192"/>
    </location>
</feature>
<keyword evidence="3 6" id="KW-1133">Transmembrane helix</keyword>
<proteinExistence type="predicted"/>
<feature type="transmembrane region" description="Helical" evidence="6">
    <location>
        <begin position="122"/>
        <end position="148"/>
    </location>
</feature>
<evidence type="ECO:0000256" key="6">
    <source>
        <dbReference type="SAM" id="Phobius"/>
    </source>
</evidence>